<feature type="transmembrane region" description="Helical" evidence="7">
    <location>
        <begin position="787"/>
        <end position="808"/>
    </location>
</feature>
<feature type="region of interest" description="Disordered" evidence="6">
    <location>
        <begin position="1"/>
        <end position="197"/>
    </location>
</feature>
<feature type="transmembrane region" description="Helical" evidence="7">
    <location>
        <begin position="537"/>
        <end position="558"/>
    </location>
</feature>
<gene>
    <name evidence="10" type="ORF">E0L32_007550</name>
</gene>
<dbReference type="Pfam" id="PF06738">
    <property type="entry name" value="ThrE"/>
    <property type="match status" value="1"/>
</dbReference>
<evidence type="ECO:0000256" key="1">
    <source>
        <dbReference type="ARBA" id="ARBA00004141"/>
    </source>
</evidence>
<keyword evidence="4 7" id="KW-0472">Membrane</keyword>
<feature type="transmembrane region" description="Helical" evidence="7">
    <location>
        <begin position="570"/>
        <end position="592"/>
    </location>
</feature>
<evidence type="ECO:0000256" key="5">
    <source>
        <dbReference type="ARBA" id="ARBA00034125"/>
    </source>
</evidence>
<feature type="compositionally biased region" description="Pro residues" evidence="6">
    <location>
        <begin position="64"/>
        <end position="90"/>
    </location>
</feature>
<feature type="compositionally biased region" description="Basic and acidic residues" evidence="6">
    <location>
        <begin position="224"/>
        <end position="233"/>
    </location>
</feature>
<feature type="compositionally biased region" description="Polar residues" evidence="6">
    <location>
        <begin position="176"/>
        <end position="192"/>
    </location>
</feature>
<feature type="transmembrane region" description="Helical" evidence="7">
    <location>
        <begin position="511"/>
        <end position="530"/>
    </location>
</feature>
<comment type="similarity">
    <text evidence="5">Belongs to the ThrE exporter (TC 2.A.79) family.</text>
</comment>
<feature type="transmembrane region" description="Helical" evidence="7">
    <location>
        <begin position="669"/>
        <end position="686"/>
    </location>
</feature>
<evidence type="ECO:0000256" key="4">
    <source>
        <dbReference type="ARBA" id="ARBA00023136"/>
    </source>
</evidence>
<feature type="compositionally biased region" description="Basic and acidic residues" evidence="6">
    <location>
        <begin position="40"/>
        <end position="50"/>
    </location>
</feature>
<dbReference type="Proteomes" id="UP000319257">
    <property type="component" value="Unassembled WGS sequence"/>
</dbReference>
<comment type="caution">
    <text evidence="10">The sequence shown here is derived from an EMBL/GenBank/DDBJ whole genome shotgun (WGS) entry which is preliminary data.</text>
</comment>
<feature type="domain" description="Threonine/serine exporter-like N-terminal" evidence="8">
    <location>
        <begin position="381"/>
        <end position="624"/>
    </location>
</feature>
<dbReference type="InterPro" id="IPR024528">
    <property type="entry name" value="ThrE_2"/>
</dbReference>
<dbReference type="PANTHER" id="PTHR31082:SF4">
    <property type="entry name" value="PHEROMONE-REGULATED MEMBRANE PROTEIN 10"/>
    <property type="match status" value="1"/>
</dbReference>
<evidence type="ECO:0008006" key="12">
    <source>
        <dbReference type="Google" id="ProtNLM"/>
    </source>
</evidence>
<evidence type="ECO:0000256" key="6">
    <source>
        <dbReference type="SAM" id="MobiDB-lite"/>
    </source>
</evidence>
<feature type="transmembrane region" description="Helical" evidence="7">
    <location>
        <begin position="692"/>
        <end position="712"/>
    </location>
</feature>
<evidence type="ECO:0000256" key="2">
    <source>
        <dbReference type="ARBA" id="ARBA00022692"/>
    </source>
</evidence>
<dbReference type="GeneID" id="41974997"/>
<feature type="domain" description="Threonine/Serine exporter ThrE" evidence="9">
    <location>
        <begin position="648"/>
        <end position="802"/>
    </location>
</feature>
<name>A0A507AVR7_9PEZI</name>
<evidence type="ECO:0000259" key="8">
    <source>
        <dbReference type="Pfam" id="PF06738"/>
    </source>
</evidence>
<feature type="region of interest" description="Disordered" evidence="6">
    <location>
        <begin position="273"/>
        <end position="312"/>
    </location>
</feature>
<evidence type="ECO:0000256" key="7">
    <source>
        <dbReference type="SAM" id="Phobius"/>
    </source>
</evidence>
<dbReference type="InterPro" id="IPR051361">
    <property type="entry name" value="ThrE/Ser_Exporter"/>
</dbReference>
<feature type="transmembrane region" description="Helical" evidence="7">
    <location>
        <begin position="604"/>
        <end position="628"/>
    </location>
</feature>
<feature type="region of interest" description="Disordered" evidence="6">
    <location>
        <begin position="326"/>
        <end position="355"/>
    </location>
</feature>
<dbReference type="OrthoDB" id="413008at2759"/>
<keyword evidence="3 7" id="KW-1133">Transmembrane helix</keyword>
<feature type="transmembrane region" description="Helical" evidence="7">
    <location>
        <begin position="643"/>
        <end position="662"/>
    </location>
</feature>
<organism evidence="10 11">
    <name type="scientific">Thyridium curvatum</name>
    <dbReference type="NCBI Taxonomy" id="1093900"/>
    <lineage>
        <taxon>Eukaryota</taxon>
        <taxon>Fungi</taxon>
        <taxon>Dikarya</taxon>
        <taxon>Ascomycota</taxon>
        <taxon>Pezizomycotina</taxon>
        <taxon>Sordariomycetes</taxon>
        <taxon>Sordariomycetidae</taxon>
        <taxon>Thyridiales</taxon>
        <taxon>Thyridiaceae</taxon>
        <taxon>Thyridium</taxon>
    </lineage>
</organism>
<protein>
    <recommendedName>
        <fullName evidence="12">Threonine/serine exporter-like N-terminal domain-containing protein</fullName>
    </recommendedName>
</protein>
<keyword evidence="2 7" id="KW-0812">Transmembrane</keyword>
<proteinExistence type="inferred from homology"/>
<dbReference type="RefSeq" id="XP_030993524.1">
    <property type="nucleotide sequence ID" value="XM_031142306.1"/>
</dbReference>
<dbReference type="InParanoid" id="A0A507AVR7"/>
<feature type="region of interest" description="Disordered" evidence="6">
    <location>
        <begin position="212"/>
        <end position="240"/>
    </location>
</feature>
<accession>A0A507AVR7</accession>
<dbReference type="EMBL" id="SKBQ01000046">
    <property type="protein sequence ID" value="TPX11813.1"/>
    <property type="molecule type" value="Genomic_DNA"/>
</dbReference>
<evidence type="ECO:0000259" key="9">
    <source>
        <dbReference type="Pfam" id="PF12821"/>
    </source>
</evidence>
<feature type="transmembrane region" description="Helical" evidence="7">
    <location>
        <begin position="719"/>
        <end position="743"/>
    </location>
</feature>
<reference evidence="10 11" key="1">
    <citation type="submission" date="2019-06" db="EMBL/GenBank/DDBJ databases">
        <title>Draft genome sequence of the filamentous fungus Phialemoniopsis curvata isolated from diesel fuel.</title>
        <authorList>
            <person name="Varaljay V.A."/>
            <person name="Lyon W.J."/>
            <person name="Crouch A.L."/>
            <person name="Drake C.E."/>
            <person name="Hollomon J.M."/>
            <person name="Nadeau L.J."/>
            <person name="Nunn H.S."/>
            <person name="Stevenson B.S."/>
            <person name="Bojanowski C.L."/>
            <person name="Crookes-Goodson W.J."/>
        </authorList>
    </citation>
    <scope>NUCLEOTIDE SEQUENCE [LARGE SCALE GENOMIC DNA]</scope>
    <source>
        <strain evidence="10 11">D216</strain>
    </source>
</reference>
<evidence type="ECO:0000313" key="10">
    <source>
        <dbReference type="EMBL" id="TPX11813.1"/>
    </source>
</evidence>
<dbReference type="GO" id="GO:0022857">
    <property type="term" value="F:transmembrane transporter activity"/>
    <property type="evidence" value="ECO:0007669"/>
    <property type="project" value="InterPro"/>
</dbReference>
<keyword evidence="11" id="KW-1185">Reference proteome</keyword>
<dbReference type="InterPro" id="IPR010619">
    <property type="entry name" value="ThrE-like_N"/>
</dbReference>
<feature type="compositionally biased region" description="Polar residues" evidence="6">
    <location>
        <begin position="328"/>
        <end position="344"/>
    </location>
</feature>
<dbReference type="Pfam" id="PF12821">
    <property type="entry name" value="ThrE_2"/>
    <property type="match status" value="1"/>
</dbReference>
<dbReference type="GO" id="GO:0016020">
    <property type="term" value="C:membrane"/>
    <property type="evidence" value="ECO:0007669"/>
    <property type="project" value="UniProtKB-SubCell"/>
</dbReference>
<dbReference type="AlphaFoldDB" id="A0A507AVR7"/>
<sequence length="818" mass="88543">MEESANTSSPDDPDPNPMPETATGQQTLAGGEGSSSTEAQEAKFAAEKKEKARVRFNSNAAVTVPPPALTPAAGPPPERPMSPAPKPATKPRPSALRSSSANAVPTVRSPFGHEPDSPSYAAAQERAREIAAQVRAESPWDSRASVGSSIRTGDSDSEFTGDDIPLKQLHARPGSRQDSPDSQTHHTQTQSHEPSEINEAQKIVQAHSQRFAGNGQSPLPIHKATPEDHDNRGPSEVNDGFMDDMYHVPPPDHYRGSILSQLLRLYKQPQDIRGEHHQSRASLLPLMGERSGGESRPESGTATPSRRKWYDKNHSQETLANLVEASTRLANPNSSRPADTSPRSRSPFHRRAGSSSRMSQYWMTEEARVTARIAEMLSRQDYLIKLCRALMLFGAPTHRLEEYLRMSARVLEVAGQFLYLPGCMIVSFDDKTLHTTEVRIVRTAQDIDLGKLKDVHEVYKEVMHDVIDVEEGIQKLDALLNKKNKFGPWARVLAFGLTSATCGPFSFKARLIDLPLIFCFGCLVGTLQLIVSPRSALYSNVFEVTSTIIVSFLARAFGSIKGGNLFCFSALAQSGIVMLLPGYLVLCSALEIQSHAIVPGSIRMVYAVIYSLLLGFGIMVGTALYGIFDDSATSATTCKNPIPAYWGFIFVPLFAVCISIIYQAKWRQMPVMVIMAFAGYIVNYFSGIKFVASPQIAPTLGALAVGLLANLWSRIRHGVAAATLIPAIFCQVPGGLASTGGLLSGLATADSLRNSSASLNGTDSLTSTSTAASSALNNMVFDVAARMIQIAIGISVGLFISALLVWPLGKRRSGLFSF</sequence>
<comment type="subcellular location">
    <subcellularLocation>
        <location evidence="1">Membrane</location>
        <topology evidence="1">Multi-pass membrane protein</topology>
    </subcellularLocation>
</comment>
<evidence type="ECO:0000313" key="11">
    <source>
        <dbReference type="Proteomes" id="UP000319257"/>
    </source>
</evidence>
<dbReference type="PANTHER" id="PTHR31082">
    <property type="entry name" value="PHEROMONE-REGULATED MEMBRANE PROTEIN 10"/>
    <property type="match status" value="1"/>
</dbReference>
<evidence type="ECO:0000256" key="3">
    <source>
        <dbReference type="ARBA" id="ARBA00022989"/>
    </source>
</evidence>